<dbReference type="GO" id="GO:0004190">
    <property type="term" value="F:aspartic-type endopeptidase activity"/>
    <property type="evidence" value="ECO:0007669"/>
    <property type="project" value="InterPro"/>
</dbReference>
<reference evidence="6 7" key="1">
    <citation type="submission" date="2023-08" db="EMBL/GenBank/DDBJ databases">
        <authorList>
            <person name="Palmer J.M."/>
        </authorList>
    </citation>
    <scope>NUCLEOTIDE SEQUENCE [LARGE SCALE GENOMIC DNA]</scope>
    <source>
        <strain evidence="6 7">TWF481</strain>
    </source>
</reference>
<dbReference type="EMBL" id="JAVHJL010000008">
    <property type="protein sequence ID" value="KAK6498736.1"/>
    <property type="molecule type" value="Genomic_DNA"/>
</dbReference>
<name>A0AAV9VZE4_9PEZI</name>
<comment type="similarity">
    <text evidence="1">Belongs to the peptidase A1 family.</text>
</comment>
<keyword evidence="7" id="KW-1185">Reference proteome</keyword>
<evidence type="ECO:0000259" key="5">
    <source>
        <dbReference type="PROSITE" id="PS51767"/>
    </source>
</evidence>
<sequence>MAVAVSNFILSILYIFVFLSPVLKATNANLKAITLDLIDESKRFHSDNLRRRQVGEGWRSTDLTYNSTDFQFYVEANIGEQSKNLKLGVIQNPFTWVASRWNSTQDCPPLTQIFPCGRVQSQGFFSLYPPDSTSYRNLSDDFDIEYRDNRYAIGYWGRDKFRLGQMTIEGINFGVARYYNATPSLGLERSDSTTLYPTFLEVMQQQGLINTPTYGVYIGDIRGREDSGKSITFGGIDVAKFTKPLRTFSSRSDYALNLLNIDIVSEGAVSSRPLSRPATSPLVASMNFGTPSIHLPSNVFDIVMDDIGALPSNDYYINTLPPSGSGLNFTFTDGLSIFIPYSQFLVPIPDTVWYLVLIVSNDRNTVMGTPFFRSAYVFYDFQNEEFSVAPALYNLTASNVTEVGVNNASVTEIRELFESPTEPEGPIFTDPPPTTPTPPIDTGDAGSGSGGGGTPIGAIVGGAVGGAAVIALIVGVCYYVFFYRPRHSAATHNMPPMQDPYAQYPSGGGMSGGQPTSPTVTGYTNEQFSPTKPDYSSPITSPVSEVSSSPWVRPPENTVAPANFNRNPNLHEMSA</sequence>
<evidence type="ECO:0000256" key="3">
    <source>
        <dbReference type="SAM" id="Phobius"/>
    </source>
</evidence>
<evidence type="ECO:0000313" key="7">
    <source>
        <dbReference type="Proteomes" id="UP001370758"/>
    </source>
</evidence>
<dbReference type="InterPro" id="IPR021109">
    <property type="entry name" value="Peptidase_aspartic_dom_sf"/>
</dbReference>
<proteinExistence type="inferred from homology"/>
<dbReference type="GO" id="GO:0006508">
    <property type="term" value="P:proteolysis"/>
    <property type="evidence" value="ECO:0007669"/>
    <property type="project" value="InterPro"/>
</dbReference>
<dbReference type="AlphaFoldDB" id="A0AAV9VZE4"/>
<feature type="region of interest" description="Disordered" evidence="2">
    <location>
        <begin position="491"/>
        <end position="575"/>
    </location>
</feature>
<evidence type="ECO:0000313" key="6">
    <source>
        <dbReference type="EMBL" id="KAK6498736.1"/>
    </source>
</evidence>
<feature type="transmembrane region" description="Helical" evidence="3">
    <location>
        <begin position="456"/>
        <end position="481"/>
    </location>
</feature>
<feature type="domain" description="Peptidase A1" evidence="5">
    <location>
        <begin position="72"/>
        <end position="389"/>
    </location>
</feature>
<dbReference type="PROSITE" id="PS51767">
    <property type="entry name" value="PEPTIDASE_A1"/>
    <property type="match status" value="1"/>
</dbReference>
<feature type="compositionally biased region" description="Polar residues" evidence="2">
    <location>
        <begin position="513"/>
        <end position="530"/>
    </location>
</feature>
<dbReference type="SUPFAM" id="SSF50630">
    <property type="entry name" value="Acid proteases"/>
    <property type="match status" value="1"/>
</dbReference>
<feature type="chain" id="PRO_5044024272" description="Peptidase A1 domain-containing protein" evidence="4">
    <location>
        <begin position="26"/>
        <end position="575"/>
    </location>
</feature>
<evidence type="ECO:0000256" key="1">
    <source>
        <dbReference type="ARBA" id="ARBA00007447"/>
    </source>
</evidence>
<comment type="caution">
    <text evidence="6">The sequence shown here is derived from an EMBL/GenBank/DDBJ whole genome shotgun (WGS) entry which is preliminary data.</text>
</comment>
<feature type="region of interest" description="Disordered" evidence="2">
    <location>
        <begin position="419"/>
        <end position="450"/>
    </location>
</feature>
<dbReference type="GO" id="GO:0005576">
    <property type="term" value="C:extracellular region"/>
    <property type="evidence" value="ECO:0007669"/>
    <property type="project" value="TreeGrafter"/>
</dbReference>
<evidence type="ECO:0000256" key="2">
    <source>
        <dbReference type="SAM" id="MobiDB-lite"/>
    </source>
</evidence>
<gene>
    <name evidence="6" type="ORF">TWF481_011310</name>
</gene>
<evidence type="ECO:0000256" key="4">
    <source>
        <dbReference type="SAM" id="SignalP"/>
    </source>
</evidence>
<dbReference type="Pfam" id="PF00026">
    <property type="entry name" value="Asp"/>
    <property type="match status" value="1"/>
</dbReference>
<dbReference type="Gene3D" id="2.40.70.10">
    <property type="entry name" value="Acid Proteases"/>
    <property type="match status" value="2"/>
</dbReference>
<dbReference type="InterPro" id="IPR001461">
    <property type="entry name" value="Aspartic_peptidase_A1"/>
</dbReference>
<dbReference type="InterPro" id="IPR033121">
    <property type="entry name" value="PEPTIDASE_A1"/>
</dbReference>
<dbReference type="Proteomes" id="UP001370758">
    <property type="component" value="Unassembled WGS sequence"/>
</dbReference>
<feature type="compositionally biased region" description="Low complexity" evidence="2">
    <location>
        <begin position="536"/>
        <end position="555"/>
    </location>
</feature>
<organism evidence="6 7">
    <name type="scientific">Arthrobotrys musiformis</name>
    <dbReference type="NCBI Taxonomy" id="47236"/>
    <lineage>
        <taxon>Eukaryota</taxon>
        <taxon>Fungi</taxon>
        <taxon>Dikarya</taxon>
        <taxon>Ascomycota</taxon>
        <taxon>Pezizomycotina</taxon>
        <taxon>Orbiliomycetes</taxon>
        <taxon>Orbiliales</taxon>
        <taxon>Orbiliaceae</taxon>
        <taxon>Arthrobotrys</taxon>
    </lineage>
</organism>
<dbReference type="PANTHER" id="PTHR47965">
    <property type="entry name" value="ASPARTYL PROTEASE-RELATED"/>
    <property type="match status" value="1"/>
</dbReference>
<dbReference type="GO" id="GO:0031505">
    <property type="term" value="P:fungal-type cell wall organization"/>
    <property type="evidence" value="ECO:0007669"/>
    <property type="project" value="TreeGrafter"/>
</dbReference>
<feature type="compositionally biased region" description="Pro residues" evidence="2">
    <location>
        <begin position="429"/>
        <end position="439"/>
    </location>
</feature>
<keyword evidence="3" id="KW-1133">Transmembrane helix</keyword>
<keyword evidence="3" id="KW-0472">Membrane</keyword>
<keyword evidence="3" id="KW-0812">Transmembrane</keyword>
<accession>A0AAV9VZE4</accession>
<dbReference type="PANTHER" id="PTHR47965:SF101">
    <property type="entry name" value="HYPOTHETICAL ASPARTYL PROTEASE (EUROFUNG)-RELATED"/>
    <property type="match status" value="1"/>
</dbReference>
<dbReference type="GO" id="GO:0009277">
    <property type="term" value="C:fungal-type cell wall"/>
    <property type="evidence" value="ECO:0007669"/>
    <property type="project" value="TreeGrafter"/>
</dbReference>
<keyword evidence="4" id="KW-0732">Signal</keyword>
<protein>
    <recommendedName>
        <fullName evidence="5">Peptidase A1 domain-containing protein</fullName>
    </recommendedName>
</protein>
<feature type="signal peptide" evidence="4">
    <location>
        <begin position="1"/>
        <end position="25"/>
    </location>
</feature>